<protein>
    <recommendedName>
        <fullName evidence="3">HPt domain-containing protein</fullName>
    </recommendedName>
</protein>
<comment type="caution">
    <text evidence="1">The sequence shown here is derived from an EMBL/GenBank/DDBJ whole genome shotgun (WGS) entry which is preliminary data.</text>
</comment>
<sequence>METPSLKYLKELSKGNKNFEMKIFKLLLDELPTEYATYQHAISTNNYYWAAEVVHKIKHKVAFFQMKEALTLTEKHETALMSGNLNYQLDFQEVMSNILKFLPEPYE</sequence>
<dbReference type="InterPro" id="IPR036641">
    <property type="entry name" value="HPT_dom_sf"/>
</dbReference>
<dbReference type="SUPFAM" id="SSF47226">
    <property type="entry name" value="Histidine-containing phosphotransfer domain, HPT domain"/>
    <property type="match status" value="1"/>
</dbReference>
<reference evidence="1 2" key="1">
    <citation type="submission" date="2018-06" db="EMBL/GenBank/DDBJ databases">
        <title>Genomic Encyclopedia of Archaeal and Bacterial Type Strains, Phase II (KMG-II): from individual species to whole genera.</title>
        <authorList>
            <person name="Goeker M."/>
        </authorList>
    </citation>
    <scope>NUCLEOTIDE SEQUENCE [LARGE SCALE GENOMIC DNA]</scope>
    <source>
        <strain evidence="1 2">DSM 23446</strain>
    </source>
</reference>
<keyword evidence="2" id="KW-1185">Reference proteome</keyword>
<proteinExistence type="predicted"/>
<dbReference type="AlphaFoldDB" id="A0A327PPA3"/>
<dbReference type="RefSeq" id="WP_111610471.1">
    <property type="nucleotide sequence ID" value="NZ_CP187512.1"/>
</dbReference>
<evidence type="ECO:0000313" key="1">
    <source>
        <dbReference type="EMBL" id="RAI94150.1"/>
    </source>
</evidence>
<gene>
    <name evidence="1" type="ORF">LV83_01057</name>
</gene>
<evidence type="ECO:0008006" key="3">
    <source>
        <dbReference type="Google" id="ProtNLM"/>
    </source>
</evidence>
<name>A0A327PPA3_9BACT</name>
<dbReference type="GO" id="GO:0000160">
    <property type="term" value="P:phosphorelay signal transduction system"/>
    <property type="evidence" value="ECO:0007669"/>
    <property type="project" value="InterPro"/>
</dbReference>
<dbReference type="Proteomes" id="UP000249610">
    <property type="component" value="Unassembled WGS sequence"/>
</dbReference>
<organism evidence="1 2">
    <name type="scientific">Algoriphagus yeomjeoni</name>
    <dbReference type="NCBI Taxonomy" id="291403"/>
    <lineage>
        <taxon>Bacteria</taxon>
        <taxon>Pseudomonadati</taxon>
        <taxon>Bacteroidota</taxon>
        <taxon>Cytophagia</taxon>
        <taxon>Cytophagales</taxon>
        <taxon>Cyclobacteriaceae</taxon>
        <taxon>Algoriphagus</taxon>
    </lineage>
</organism>
<dbReference type="Gene3D" id="1.20.120.160">
    <property type="entry name" value="HPT domain"/>
    <property type="match status" value="1"/>
</dbReference>
<evidence type="ECO:0000313" key="2">
    <source>
        <dbReference type="Proteomes" id="UP000249610"/>
    </source>
</evidence>
<dbReference type="EMBL" id="QLLK01000002">
    <property type="protein sequence ID" value="RAI94150.1"/>
    <property type="molecule type" value="Genomic_DNA"/>
</dbReference>
<accession>A0A327PPA3</accession>
<dbReference type="OrthoDB" id="1441381at2"/>